<comment type="caution">
    <text evidence="9">The sequence shown here is derived from an EMBL/GenBank/DDBJ whole genome shotgun (WGS) entry which is preliminary data.</text>
</comment>
<dbReference type="InterPro" id="IPR005893">
    <property type="entry name" value="PotA-like"/>
</dbReference>
<organism evidence="9 10">
    <name type="scientific">Amnibacterium soli</name>
    <dbReference type="NCBI Taxonomy" id="1282736"/>
    <lineage>
        <taxon>Bacteria</taxon>
        <taxon>Bacillati</taxon>
        <taxon>Actinomycetota</taxon>
        <taxon>Actinomycetes</taxon>
        <taxon>Micrococcales</taxon>
        <taxon>Microbacteriaceae</taxon>
        <taxon>Amnibacterium</taxon>
    </lineage>
</organism>
<evidence type="ECO:0000313" key="9">
    <source>
        <dbReference type="EMBL" id="GAA4746787.1"/>
    </source>
</evidence>
<dbReference type="InterPro" id="IPR027417">
    <property type="entry name" value="P-loop_NTPase"/>
</dbReference>
<reference evidence="10" key="1">
    <citation type="journal article" date="2019" name="Int. J. Syst. Evol. Microbiol.">
        <title>The Global Catalogue of Microorganisms (GCM) 10K type strain sequencing project: providing services to taxonomists for standard genome sequencing and annotation.</title>
        <authorList>
            <consortium name="The Broad Institute Genomics Platform"/>
            <consortium name="The Broad Institute Genome Sequencing Center for Infectious Disease"/>
            <person name="Wu L."/>
            <person name="Ma J."/>
        </authorList>
    </citation>
    <scope>NUCLEOTIDE SEQUENCE [LARGE SCALE GENOMIC DNA]</scope>
    <source>
        <strain evidence="10">JCM 19015</strain>
    </source>
</reference>
<dbReference type="SUPFAM" id="SSF50331">
    <property type="entry name" value="MOP-like"/>
    <property type="match status" value="1"/>
</dbReference>
<dbReference type="GO" id="GO:0005524">
    <property type="term" value="F:ATP binding"/>
    <property type="evidence" value="ECO:0007669"/>
    <property type="project" value="UniProtKB-KW"/>
</dbReference>
<dbReference type="InterPro" id="IPR050093">
    <property type="entry name" value="ABC_SmlMolc_Importer"/>
</dbReference>
<gene>
    <name evidence="7" type="primary">potA</name>
    <name evidence="9" type="ORF">GCM10025783_18570</name>
</gene>
<keyword evidence="6 7" id="KW-0472">Membrane</keyword>
<keyword evidence="5 7" id="KW-1278">Translocase</keyword>
<dbReference type="Gene3D" id="2.40.50.140">
    <property type="entry name" value="Nucleic acid-binding proteins"/>
    <property type="match status" value="1"/>
</dbReference>
<keyword evidence="1 7" id="KW-0813">Transport</keyword>
<dbReference type="SUPFAM" id="SSF52540">
    <property type="entry name" value="P-loop containing nucleoside triphosphate hydrolases"/>
    <property type="match status" value="1"/>
</dbReference>
<dbReference type="InterPro" id="IPR003593">
    <property type="entry name" value="AAA+_ATPase"/>
</dbReference>
<dbReference type="PROSITE" id="PS50893">
    <property type="entry name" value="ABC_TRANSPORTER_2"/>
    <property type="match status" value="1"/>
</dbReference>
<evidence type="ECO:0000256" key="5">
    <source>
        <dbReference type="ARBA" id="ARBA00022967"/>
    </source>
</evidence>
<evidence type="ECO:0000256" key="7">
    <source>
        <dbReference type="RuleBase" id="RU364083"/>
    </source>
</evidence>
<dbReference type="InterPro" id="IPR008995">
    <property type="entry name" value="Mo/tungstate-bd_C_term_dom"/>
</dbReference>
<name>A0ABP8Z591_9MICO</name>
<dbReference type="EMBL" id="BAABLP010000003">
    <property type="protein sequence ID" value="GAA4746787.1"/>
    <property type="molecule type" value="Genomic_DNA"/>
</dbReference>
<comment type="catalytic activity">
    <reaction evidence="7">
        <text>ATP + H2O + polyamine-[polyamine-binding protein]Side 1 = ADP + phosphate + polyamineSide 2 + [polyamine-binding protein]Side 1.</text>
        <dbReference type="EC" id="7.6.2.11"/>
    </reaction>
</comment>
<feature type="domain" description="ABC transporter" evidence="8">
    <location>
        <begin position="23"/>
        <end position="253"/>
    </location>
</feature>
<comment type="function">
    <text evidence="7">Part of the ABC transporter complex PotABCD involved in spermidine/putrescine import. Responsible for energy coupling to the transport system.</text>
</comment>
<dbReference type="Proteomes" id="UP001500121">
    <property type="component" value="Unassembled WGS sequence"/>
</dbReference>
<dbReference type="SMART" id="SM00382">
    <property type="entry name" value="AAA"/>
    <property type="match status" value="1"/>
</dbReference>
<keyword evidence="4 7" id="KW-0067">ATP-binding</keyword>
<dbReference type="RefSeq" id="WP_345480860.1">
    <property type="nucleotide sequence ID" value="NZ_BAABLP010000003.1"/>
</dbReference>
<evidence type="ECO:0000313" key="10">
    <source>
        <dbReference type="Proteomes" id="UP001500121"/>
    </source>
</evidence>
<accession>A0ABP8Z591</accession>
<sequence length="380" mass="39667">MTDTALAAPPADLAAAGSGAGRVSLTNVSKVYGRSWAVRSLDLEVAAGEFISLLGPSGCGKTTTLRMIGGFELPDEGDVSIGGVAMGTTPPHRRPVNTVFQSYALFPHMSVAKNVAYGLRYGRVPKSEVPGRVAEALGMVRMQHLSSRMPAQLSGGQQQRIALARALVNRPAVLLLDEPMSALDRKLREEMQIELKLLQQQLGTTFVFVTHDQEEAMTMSDRIAVMNGGRIEQIGSPAEVYDRPSSAYVAGFIGQQNFFEGTVTSADAAGVAIAVPDGAVRASRGGGVAEGAAAIVAVRPESVTVVAGPADDEPNAVTATLMSVSRLGSYLQVVTITASGQKVMARVPWGVEIPATIGATVTCRWPAAAPMVYPAGPVPA</sequence>
<keyword evidence="3 7" id="KW-0547">Nucleotide-binding</keyword>
<dbReference type="PANTHER" id="PTHR42781:SF4">
    <property type="entry name" value="SPERMIDINE_PUTRESCINE IMPORT ATP-BINDING PROTEIN POTA"/>
    <property type="match status" value="1"/>
</dbReference>
<dbReference type="InterPro" id="IPR003439">
    <property type="entry name" value="ABC_transporter-like_ATP-bd"/>
</dbReference>
<dbReference type="InterPro" id="IPR012340">
    <property type="entry name" value="NA-bd_OB-fold"/>
</dbReference>
<dbReference type="PANTHER" id="PTHR42781">
    <property type="entry name" value="SPERMIDINE/PUTRESCINE IMPORT ATP-BINDING PROTEIN POTA"/>
    <property type="match status" value="1"/>
</dbReference>
<dbReference type="InterPro" id="IPR017871">
    <property type="entry name" value="ABC_transporter-like_CS"/>
</dbReference>
<dbReference type="Gene3D" id="2.40.50.100">
    <property type="match status" value="1"/>
</dbReference>
<evidence type="ECO:0000256" key="1">
    <source>
        <dbReference type="ARBA" id="ARBA00022448"/>
    </source>
</evidence>
<dbReference type="PROSITE" id="PS00211">
    <property type="entry name" value="ABC_TRANSPORTER_1"/>
    <property type="match status" value="1"/>
</dbReference>
<evidence type="ECO:0000256" key="2">
    <source>
        <dbReference type="ARBA" id="ARBA00022475"/>
    </source>
</evidence>
<dbReference type="Gene3D" id="3.40.50.300">
    <property type="entry name" value="P-loop containing nucleotide triphosphate hydrolases"/>
    <property type="match status" value="1"/>
</dbReference>
<evidence type="ECO:0000256" key="3">
    <source>
        <dbReference type="ARBA" id="ARBA00022741"/>
    </source>
</evidence>
<comment type="similarity">
    <text evidence="7">Belongs to the ABC transporter superfamily. Spermidine/putrescine importer (TC 3.A.1.11.1) family.</text>
</comment>
<comment type="subunit">
    <text evidence="7">The complex is composed of two ATP-binding proteins (PotA), two transmembrane proteins (PotB and PotC) and a solute-binding protein (PotD).</text>
</comment>
<dbReference type="Pfam" id="PF08402">
    <property type="entry name" value="TOBE_2"/>
    <property type="match status" value="1"/>
</dbReference>
<proteinExistence type="inferred from homology"/>
<dbReference type="Pfam" id="PF00005">
    <property type="entry name" value="ABC_tran"/>
    <property type="match status" value="1"/>
</dbReference>
<dbReference type="EC" id="7.6.2.11" evidence="7"/>
<evidence type="ECO:0000256" key="4">
    <source>
        <dbReference type="ARBA" id="ARBA00022840"/>
    </source>
</evidence>
<evidence type="ECO:0000259" key="8">
    <source>
        <dbReference type="PROSITE" id="PS50893"/>
    </source>
</evidence>
<keyword evidence="2 7" id="KW-1003">Cell membrane</keyword>
<dbReference type="InterPro" id="IPR013611">
    <property type="entry name" value="Transp-assoc_OB_typ2"/>
</dbReference>
<dbReference type="NCBIfam" id="TIGR01187">
    <property type="entry name" value="potA"/>
    <property type="match status" value="1"/>
</dbReference>
<evidence type="ECO:0000256" key="6">
    <source>
        <dbReference type="ARBA" id="ARBA00023136"/>
    </source>
</evidence>
<protein>
    <recommendedName>
        <fullName evidence="7">Spermidine/putrescine import ATP-binding protein PotA</fullName>
        <ecNumber evidence="7">7.6.2.11</ecNumber>
    </recommendedName>
</protein>
<keyword evidence="10" id="KW-1185">Reference proteome</keyword>